<evidence type="ECO:0000256" key="5">
    <source>
        <dbReference type="ARBA" id="ARBA00022824"/>
    </source>
</evidence>
<proteinExistence type="inferred from homology"/>
<keyword evidence="5" id="KW-0256">Endoplasmic reticulum</keyword>
<feature type="transmembrane region" description="Helical" evidence="9">
    <location>
        <begin position="76"/>
        <end position="94"/>
    </location>
</feature>
<name>I7ADA5_ENCRO</name>
<dbReference type="Proteomes" id="UP000010094">
    <property type="component" value="Chromosome II"/>
</dbReference>
<feature type="transmembrane region" description="Helical" evidence="9">
    <location>
        <begin position="106"/>
        <end position="125"/>
    </location>
</feature>
<dbReference type="EMBL" id="CP003519">
    <property type="protein sequence ID" value="AFN82580.1"/>
    <property type="molecule type" value="Genomic_DNA"/>
</dbReference>
<dbReference type="PANTHER" id="PTHR13085">
    <property type="entry name" value="MICROSOMAL SIGNAL PEPTIDASE 25 KDA SUBUNIT"/>
    <property type="match status" value="1"/>
</dbReference>
<dbReference type="PANTHER" id="PTHR13085:SF0">
    <property type="entry name" value="SIGNAL PEPTIDASE COMPLEX SUBUNIT 2"/>
    <property type="match status" value="1"/>
</dbReference>
<dbReference type="GO" id="GO:0005787">
    <property type="term" value="C:signal peptidase complex"/>
    <property type="evidence" value="ECO:0007669"/>
    <property type="project" value="InterPro"/>
</dbReference>
<evidence type="ECO:0000256" key="3">
    <source>
        <dbReference type="ARBA" id="ARBA00017057"/>
    </source>
</evidence>
<evidence type="ECO:0000313" key="11">
    <source>
        <dbReference type="Proteomes" id="UP000010094"/>
    </source>
</evidence>
<keyword evidence="6 9" id="KW-1133">Transmembrane helix</keyword>
<dbReference type="VEuPathDB" id="MicrosporidiaDB:EROM_021050"/>
<reference evidence="10 11" key="1">
    <citation type="journal article" date="2012" name="Proc. Natl. Acad. Sci. U.S.A.">
        <title>Gain and loss of multiple functionally related, horizontally transferred genes in the reduced genomes of two microsporidian parasites.</title>
        <authorList>
            <person name="Pombert J.-F."/>
            <person name="Selman M."/>
            <person name="Burki F."/>
            <person name="Bardell F.T."/>
            <person name="Farinelli L."/>
            <person name="Solter L.F."/>
            <person name="Whitman D.W."/>
            <person name="Weiss L.M."/>
            <person name="Corradi N."/>
            <person name="Keeling P.J."/>
        </authorList>
    </citation>
    <scope>NUCLEOTIDE SEQUENCE [LARGE SCALE GENOMIC DNA]</scope>
    <source>
        <strain evidence="10 11">SJ-2008</strain>
    </source>
</reference>
<keyword evidence="11" id="KW-1185">Reference proteome</keyword>
<evidence type="ECO:0000313" key="10">
    <source>
        <dbReference type="EMBL" id="AFN82580.1"/>
    </source>
</evidence>
<evidence type="ECO:0000256" key="9">
    <source>
        <dbReference type="SAM" id="Phobius"/>
    </source>
</evidence>
<accession>I7ADA5</accession>
<dbReference type="OrthoDB" id="29558at2759"/>
<organism evidence="10 11">
    <name type="scientific">Encephalitozoon romaleae (strain SJ-2008)</name>
    <name type="common">Microsporidian parasite</name>
    <dbReference type="NCBI Taxonomy" id="1178016"/>
    <lineage>
        <taxon>Eukaryota</taxon>
        <taxon>Fungi</taxon>
        <taxon>Fungi incertae sedis</taxon>
        <taxon>Microsporidia</taxon>
        <taxon>Unikaryonidae</taxon>
        <taxon>Encephalitozoon</taxon>
    </lineage>
</organism>
<dbReference type="HOGENOM" id="CLU_123486_0_0_1"/>
<evidence type="ECO:0000256" key="8">
    <source>
        <dbReference type="ARBA" id="ARBA00045608"/>
    </source>
</evidence>
<dbReference type="GO" id="GO:0006465">
    <property type="term" value="P:signal peptide processing"/>
    <property type="evidence" value="ECO:0007669"/>
    <property type="project" value="InterPro"/>
</dbReference>
<dbReference type="KEGG" id="ero:EROM_021050"/>
<dbReference type="GeneID" id="20520867"/>
<evidence type="ECO:0000256" key="1">
    <source>
        <dbReference type="ARBA" id="ARBA00004477"/>
    </source>
</evidence>
<protein>
    <recommendedName>
        <fullName evidence="3">Signal peptidase complex subunit 2</fullName>
    </recommendedName>
</protein>
<comment type="subcellular location">
    <subcellularLocation>
        <location evidence="1">Endoplasmic reticulum membrane</location>
        <topology evidence="1">Multi-pass membrane protein</topology>
    </subcellularLocation>
</comment>
<dbReference type="AlphaFoldDB" id="I7ADA5"/>
<dbReference type="Pfam" id="PF06703">
    <property type="entry name" value="SPC25"/>
    <property type="match status" value="1"/>
</dbReference>
<evidence type="ECO:0000256" key="6">
    <source>
        <dbReference type="ARBA" id="ARBA00022989"/>
    </source>
</evidence>
<keyword evidence="4 9" id="KW-0812">Transmembrane</keyword>
<comment type="function">
    <text evidence="8">Component of the signal peptidase complex (SPC) which catalyzes the cleavage of N-terminal signal sequences from nascent proteins as they are translocated into the lumen of the endoplasmic reticulum. Enhances the enzymatic activity of SPC and facilitates the interactions between different components of the translocation site.</text>
</comment>
<evidence type="ECO:0000256" key="2">
    <source>
        <dbReference type="ARBA" id="ARBA00007324"/>
    </source>
</evidence>
<comment type="similarity">
    <text evidence="2">Belongs to the SPCS2 family.</text>
</comment>
<dbReference type="RefSeq" id="XP_009264077.1">
    <property type="nucleotide sequence ID" value="XM_009265802.1"/>
</dbReference>
<evidence type="ECO:0000256" key="7">
    <source>
        <dbReference type="ARBA" id="ARBA00023136"/>
    </source>
</evidence>
<dbReference type="GO" id="GO:0045047">
    <property type="term" value="P:protein targeting to ER"/>
    <property type="evidence" value="ECO:0007669"/>
    <property type="project" value="TreeGrafter"/>
</dbReference>
<keyword evidence="7 9" id="KW-0472">Membrane</keyword>
<gene>
    <name evidence="10" type="ordered locus">EROM_021050</name>
</gene>
<sequence>MQMIADQNPFGVSLTAVKASAKYLPYMDNLKAKYNKNPLRGDIYNLSELKIILDDVIRDFMEKVRNSRQSKASTDIKIVIGLISTAIASVVAYLSVTSEFEYHRRIIAVLTLLYFIINILGEVYFRYIGFSMVFEDRVVSTNISAPDPTYVILVYNKNKLIPSKYTKSVFDLFDSNGRLVHEEFLDDLQALFEK</sequence>
<evidence type="ECO:0000256" key="4">
    <source>
        <dbReference type="ARBA" id="ARBA00022692"/>
    </source>
</evidence>
<dbReference type="InterPro" id="IPR009582">
    <property type="entry name" value="Spc2/SPCS2"/>
</dbReference>